<feature type="region of interest" description="Disordered" evidence="1">
    <location>
        <begin position="500"/>
        <end position="519"/>
    </location>
</feature>
<evidence type="ECO:0000313" key="2">
    <source>
        <dbReference type="EMBL" id="SIS11667.1"/>
    </source>
</evidence>
<evidence type="ECO:0000313" key="3">
    <source>
        <dbReference type="Proteomes" id="UP000185936"/>
    </source>
</evidence>
<name>A0A1N7GGD6_9EURY</name>
<reference evidence="3" key="1">
    <citation type="submission" date="2017-01" db="EMBL/GenBank/DDBJ databases">
        <authorList>
            <person name="Varghese N."/>
            <person name="Submissions S."/>
        </authorList>
    </citation>
    <scope>NUCLEOTIDE SEQUENCE [LARGE SCALE GENOMIC DNA]</scope>
    <source>
        <strain evidence="3">type strain: HArc-</strain>
    </source>
</reference>
<dbReference type="Proteomes" id="UP000185936">
    <property type="component" value="Unassembled WGS sequence"/>
</dbReference>
<evidence type="ECO:0000256" key="1">
    <source>
        <dbReference type="SAM" id="MobiDB-lite"/>
    </source>
</evidence>
<dbReference type="AlphaFoldDB" id="A0A1N7GGD6"/>
<feature type="region of interest" description="Disordered" evidence="1">
    <location>
        <begin position="555"/>
        <end position="578"/>
    </location>
</feature>
<gene>
    <name evidence="2" type="ORF">SAMN05421752_11221</name>
</gene>
<dbReference type="EMBL" id="FTNR01000012">
    <property type="protein sequence ID" value="SIS11667.1"/>
    <property type="molecule type" value="Genomic_DNA"/>
</dbReference>
<dbReference type="NCBIfam" id="NF038145">
    <property type="entry name" value="Hvo_1808_fam"/>
    <property type="match status" value="1"/>
</dbReference>
<proteinExistence type="predicted"/>
<feature type="compositionally biased region" description="Acidic residues" evidence="1">
    <location>
        <begin position="504"/>
        <end position="517"/>
    </location>
</feature>
<dbReference type="InterPro" id="IPR047792">
    <property type="entry name" value="Hvo_1808-like"/>
</dbReference>
<accession>A0A1N7GGD6</accession>
<organism evidence="2 3">
    <name type="scientific">Natronorubrum thiooxidans</name>
    <dbReference type="NCBI Taxonomy" id="308853"/>
    <lineage>
        <taxon>Archaea</taxon>
        <taxon>Methanobacteriati</taxon>
        <taxon>Methanobacteriota</taxon>
        <taxon>Stenosarchaea group</taxon>
        <taxon>Halobacteria</taxon>
        <taxon>Halobacteriales</taxon>
        <taxon>Natrialbaceae</taxon>
        <taxon>Natronorubrum</taxon>
    </lineage>
</organism>
<sequence length="578" mass="63374">MKAYPPHMTATLTRTRLLVALVAISTLVLALAAAGGVVPGLFVDDSPDRPDDPTTEDTVGYVNGYWYDDELPVDDRDDAVVDDDELEPVVYRSMARVEKIRNMTFEDDVPVEVISREEYQTEHKDIFLETTEDEQLIQNVTYETLFMVDRDTDAGDEFESMYGGAVGGYYDPETDRIVVVSDTTETPELDETVLGHELVHALQDQQFDLSSYDRMTIDQDVATNGLIEGDAAWVETEYETRCSDEWACAQPGESEPNSEQFSQLNWGLYMTLYQPYNDGSAYIDSLREDGGWAAVNAAYDDPPTSSSTVIHSDEEREPVEVTVEDRSGDAWVPLEVDGEPARQTVGEAAMVSMFGADIHDRSQPSVIDSEAMLADGLSGYDYDQPYTDGWTGDELAVYVDATVDDPTATDTGYVWETEWRSSEDAQQFVTGYLDLLEIHDAEPVADRQDTYTVDDEYPGAYAIDRDGETVTIVRAPSVDDLDEINDGAAPEGDDTLERVAVDTSDGDDGGTDDDDSDSLAGFAVPGTVLGVSIGIFVAKTRDGTVRAWIAHRRALTRPDSAPSVDSGGGSDSQRRGAA</sequence>
<protein>
    <submittedName>
        <fullName evidence="2">Uncharacterized protein</fullName>
    </submittedName>
</protein>
<keyword evidence="3" id="KW-1185">Reference proteome</keyword>
<dbReference type="STRING" id="308853.SAMN05421752_11221"/>